<keyword evidence="7" id="KW-0175">Coiled coil</keyword>
<dbReference type="KEGG" id="pphe:PP2015_4139"/>
<feature type="domain" description="Mce/MlaD" evidence="9">
    <location>
        <begin position="38"/>
        <end position="130"/>
    </location>
</feature>
<gene>
    <name evidence="10" type="ORF">PP2015_4139</name>
</gene>
<accession>A0A0S2K922</accession>
<evidence type="ECO:0000256" key="3">
    <source>
        <dbReference type="ARBA" id="ARBA00022519"/>
    </source>
</evidence>
<dbReference type="PANTHER" id="PTHR30462:SF2">
    <property type="entry name" value="INTERMEMBRANE TRANSPORT PROTEIN PQIB"/>
    <property type="match status" value="1"/>
</dbReference>
<dbReference type="AlphaFoldDB" id="A0A0S2K922"/>
<keyword evidence="11" id="KW-1185">Reference proteome</keyword>
<name>A0A0S2K922_9GAMM</name>
<sequence>MNEHAYIESKPKFTVIWIIPIIALLITVWMLFKYQADQGYTIYIKMTTAEGITAGKTEVKVRNVNVGLVKGLELDLSQNGVLAKVQIDNQYGDLLTEDAKFWVVKPRIDQSGISGMNTLLSGAYLELEPGQSQNLSYLFTLEDEPALISNDIEGKRFKLTANSAEVLDIGTSIYFRGYRIGQIEASRFDVDSLSMHYGIFIFSPYDKLITNNTIFWVSSGVDFSLDASGVQFSTGSLSKLIKGGISVDYPPEQKPSDTASANKSFALHHNYAQALEKRFDDYDYYIVEFEQSIRGLNSGAPVEYRGMRIGTVEQAPAQIEKNGEPIYFEQNNTQVPVLIKIEYGRIYKNEQLAKQYWQQNIDEWISSGLRASLKSGNLLTGAVYIDFDFYNNAAEMDFVTKTDIYPVLPSISSGFTALSEQMTALVNKLNKLPFEKTTHTLNNTLVAYQSLAEELKVMVHELNNNETADKVAKNLTQLESTLTQLTSSLKQFETTLSSYQQDSGVVDQLTNTLRELESLSNTLKPISKGLNEQPSMLIFDKNTPNDPIPEKQ</sequence>
<dbReference type="InterPro" id="IPR051800">
    <property type="entry name" value="PqiA-PqiB_transport"/>
</dbReference>
<dbReference type="NCBIfam" id="NF008070">
    <property type="entry name" value="PRK10807.1"/>
    <property type="match status" value="1"/>
</dbReference>
<evidence type="ECO:0000256" key="8">
    <source>
        <dbReference type="SAM" id="Phobius"/>
    </source>
</evidence>
<evidence type="ECO:0000313" key="11">
    <source>
        <dbReference type="Proteomes" id="UP000061457"/>
    </source>
</evidence>
<evidence type="ECO:0000256" key="2">
    <source>
        <dbReference type="ARBA" id="ARBA00022475"/>
    </source>
</evidence>
<keyword evidence="5 8" id="KW-1133">Transmembrane helix</keyword>
<dbReference type="STRING" id="161398.PP2015_4139"/>
<dbReference type="RefSeq" id="WP_058032450.1">
    <property type="nucleotide sequence ID" value="NZ_CP013188.1"/>
</dbReference>
<evidence type="ECO:0000313" key="10">
    <source>
        <dbReference type="EMBL" id="ALO44606.1"/>
    </source>
</evidence>
<keyword evidence="3" id="KW-0997">Cell inner membrane</keyword>
<dbReference type="Proteomes" id="UP000061457">
    <property type="component" value="Chromosome II"/>
</dbReference>
<evidence type="ECO:0000256" key="6">
    <source>
        <dbReference type="ARBA" id="ARBA00023136"/>
    </source>
</evidence>
<dbReference type="GO" id="GO:0005886">
    <property type="term" value="C:plasma membrane"/>
    <property type="evidence" value="ECO:0007669"/>
    <property type="project" value="UniProtKB-SubCell"/>
</dbReference>
<dbReference type="PANTHER" id="PTHR30462">
    <property type="entry name" value="INTERMEMBRANE TRANSPORT PROTEIN PQIB-RELATED"/>
    <property type="match status" value="1"/>
</dbReference>
<dbReference type="EMBL" id="CP013188">
    <property type="protein sequence ID" value="ALO44606.1"/>
    <property type="molecule type" value="Genomic_DNA"/>
</dbReference>
<evidence type="ECO:0000256" key="7">
    <source>
        <dbReference type="SAM" id="Coils"/>
    </source>
</evidence>
<protein>
    <submittedName>
        <fullName evidence="10">Putative paraquat-inducible protein B</fullName>
    </submittedName>
</protein>
<feature type="domain" description="Mce/MlaD" evidence="9">
    <location>
        <begin position="284"/>
        <end position="389"/>
    </location>
</feature>
<evidence type="ECO:0000256" key="4">
    <source>
        <dbReference type="ARBA" id="ARBA00022692"/>
    </source>
</evidence>
<evidence type="ECO:0000259" key="9">
    <source>
        <dbReference type="Pfam" id="PF02470"/>
    </source>
</evidence>
<dbReference type="OrthoDB" id="9772100at2"/>
<keyword evidence="4 8" id="KW-0812">Transmembrane</keyword>
<dbReference type="Pfam" id="PF02470">
    <property type="entry name" value="MlaD"/>
    <property type="match status" value="2"/>
</dbReference>
<evidence type="ECO:0000256" key="1">
    <source>
        <dbReference type="ARBA" id="ARBA00004533"/>
    </source>
</evidence>
<reference evidence="10 11" key="1">
    <citation type="submission" date="2015-11" db="EMBL/GenBank/DDBJ databases">
        <authorList>
            <person name="Zhang Y."/>
            <person name="Guo Z."/>
        </authorList>
    </citation>
    <scope>NUCLEOTIDE SEQUENCE [LARGE SCALE GENOMIC DNA]</scope>
    <source>
        <strain evidence="10 11">KCTC 12086</strain>
    </source>
</reference>
<evidence type="ECO:0000256" key="5">
    <source>
        <dbReference type="ARBA" id="ARBA00022989"/>
    </source>
</evidence>
<organism evidence="10 11">
    <name type="scientific">Pseudoalteromonas phenolica</name>
    <dbReference type="NCBI Taxonomy" id="161398"/>
    <lineage>
        <taxon>Bacteria</taxon>
        <taxon>Pseudomonadati</taxon>
        <taxon>Pseudomonadota</taxon>
        <taxon>Gammaproteobacteria</taxon>
        <taxon>Alteromonadales</taxon>
        <taxon>Pseudoalteromonadaceae</taxon>
        <taxon>Pseudoalteromonas</taxon>
    </lineage>
</organism>
<dbReference type="InterPro" id="IPR003399">
    <property type="entry name" value="Mce/MlaD"/>
</dbReference>
<feature type="coiled-coil region" evidence="7">
    <location>
        <begin position="445"/>
        <end position="502"/>
    </location>
</feature>
<dbReference type="PATRIC" id="fig|161398.10.peg.4245"/>
<feature type="transmembrane region" description="Helical" evidence="8">
    <location>
        <begin position="12"/>
        <end position="32"/>
    </location>
</feature>
<proteinExistence type="predicted"/>
<comment type="subcellular location">
    <subcellularLocation>
        <location evidence="1">Cell inner membrane</location>
    </subcellularLocation>
</comment>
<keyword evidence="2" id="KW-1003">Cell membrane</keyword>
<keyword evidence="6 8" id="KW-0472">Membrane</keyword>